<organism evidence="20 21">
    <name type="scientific">Pajaroellobacter abortibovis</name>
    <dbReference type="NCBI Taxonomy" id="1882918"/>
    <lineage>
        <taxon>Bacteria</taxon>
        <taxon>Pseudomonadati</taxon>
        <taxon>Myxococcota</taxon>
        <taxon>Polyangia</taxon>
        <taxon>Polyangiales</taxon>
        <taxon>Polyangiaceae</taxon>
    </lineage>
</organism>
<dbReference type="GO" id="GO:0003887">
    <property type="term" value="F:DNA-directed DNA polymerase activity"/>
    <property type="evidence" value="ECO:0007669"/>
    <property type="project" value="UniProtKB-UniRule"/>
</dbReference>
<dbReference type="EC" id="2.7.7.7" evidence="2 15"/>
<dbReference type="SMART" id="SM00482">
    <property type="entry name" value="POLAc"/>
    <property type="match status" value="1"/>
</dbReference>
<dbReference type="SMART" id="SM00474">
    <property type="entry name" value="35EXOc"/>
    <property type="match status" value="1"/>
</dbReference>
<evidence type="ECO:0000256" key="2">
    <source>
        <dbReference type="ARBA" id="ARBA00012417"/>
    </source>
</evidence>
<evidence type="ECO:0000256" key="14">
    <source>
        <dbReference type="ARBA" id="ARBA00049244"/>
    </source>
</evidence>
<dbReference type="NCBIfam" id="NF004397">
    <property type="entry name" value="PRK05755.1"/>
    <property type="match status" value="1"/>
</dbReference>
<keyword evidence="11 16" id="KW-0239">DNA-directed DNA polymerase</keyword>
<dbReference type="Pfam" id="PF01367">
    <property type="entry name" value="5_3_exonuc"/>
    <property type="match status" value="1"/>
</dbReference>
<dbReference type="Gene3D" id="1.10.150.20">
    <property type="entry name" value="5' to 3' exonuclease, C-terminal subdomain"/>
    <property type="match status" value="2"/>
</dbReference>
<evidence type="ECO:0000313" key="21">
    <source>
        <dbReference type="Proteomes" id="UP000185544"/>
    </source>
</evidence>
<dbReference type="PRINTS" id="PR00868">
    <property type="entry name" value="DNAPOLI"/>
</dbReference>
<evidence type="ECO:0000256" key="5">
    <source>
        <dbReference type="ARBA" id="ARBA00022695"/>
    </source>
</evidence>
<evidence type="ECO:0000259" key="19">
    <source>
        <dbReference type="SMART" id="SM00482"/>
    </source>
</evidence>
<evidence type="ECO:0000256" key="1">
    <source>
        <dbReference type="ARBA" id="ARBA00007705"/>
    </source>
</evidence>
<dbReference type="Pfam" id="PF02739">
    <property type="entry name" value="5_3_exonuc_N"/>
    <property type="match status" value="1"/>
</dbReference>
<dbReference type="InterPro" id="IPR020046">
    <property type="entry name" value="5-3_exonucl_a-hlix_arch_N"/>
</dbReference>
<dbReference type="InterPro" id="IPR029060">
    <property type="entry name" value="PIN-like_dom_sf"/>
</dbReference>
<sequence>MLSSLLPPPNTEDVLYVLDFSGYIFRAYHAVAPLCSSQGEPTHAVFGAISMLQKLLSDRLPHRIAVVMDSKSPTFRHDLDPRYKAHRPPPPPGLSRQMQRCEEIARAYHLSVFQEDGWEADDLIASLVRRAVAAGWQVVIVSSDKDLLQLLEDQGCRVLMWDSMRDRVFGPDEVRQKYGVPPSQLRELFSLIGDASDHIPGVRGIGPKAAVDLIGRYRSVDNLYAHLASVEPSRLRMLLERSASDVQLSYRLITLQDVAIDWNPARLVWRPGEGDAETLRRIFKELDFHQWLKRRELSSSAVTDLNAGPYCMFELDAVRALVEEARLLGAISFDLFTTDRNDPTRASLVGLSLAVRPEAGGYVPLAHRYLGVPDQLSWLSVKQLLQPLFEDPRIVKVGHDLKYDLLVLSELGVEVHGHLFDTMVASHLLNPGTIHSIEHLRQQELGIPMSTYEEITRKQRGAQMMFEEVSCEDASRYASTAVQTCIALFERWKVRLEEQGLFTLFEEVEMPLLRVLTQMERTGVLVDPNILVQLGKTVEALIQQLQSRAKALAGREFAIRSRDQLETILFDELQLPVIKRTPKKGRSTDAQVLEELANHHELPRVILEYRELDKLKSTYIDALPKSIHHVTHRIHTHFNQAATITGRLVSYDPNLQNVPIRTALGKQIRSAFIAPEGFCLVSGDYSQIELRVLAHLSEDEELIAAFRSGQDVHIHTATLLFEVAPEQVTPEMRRRAKAINFGVIYGMGEAALAKSIGIEREEAARFIASYFERHQGVAQFMKEVVEQAYRGEPIRTLLGRTRHFPALRSAHQGLRAEAERMVKNAPIQGGAADILKLAMIQLGKPSAVPGGRLVLTVHDELVFEVEVDRLAEAKKKVREVMESAYSLRVPLVVDIGSGANWAQAH</sequence>
<dbReference type="SMART" id="SM00475">
    <property type="entry name" value="53EXOc"/>
    <property type="match status" value="1"/>
</dbReference>
<dbReference type="GO" id="GO:0008409">
    <property type="term" value="F:5'-3' exonuclease activity"/>
    <property type="evidence" value="ECO:0007669"/>
    <property type="project" value="UniProtKB-UniRule"/>
</dbReference>
<evidence type="ECO:0000259" key="18">
    <source>
        <dbReference type="SMART" id="SM00475"/>
    </source>
</evidence>
<dbReference type="Gene3D" id="3.30.420.10">
    <property type="entry name" value="Ribonuclease H-like superfamily/Ribonuclease H"/>
    <property type="match status" value="1"/>
</dbReference>
<dbReference type="InterPro" id="IPR002421">
    <property type="entry name" value="5-3_exonuclease"/>
</dbReference>
<dbReference type="CDD" id="cd09859">
    <property type="entry name" value="PIN_53EXO"/>
    <property type="match status" value="1"/>
</dbReference>
<dbReference type="InterPro" id="IPR036279">
    <property type="entry name" value="5-3_exonuclease_C_sf"/>
</dbReference>
<reference evidence="20 21" key="1">
    <citation type="submission" date="2016-08" db="EMBL/GenBank/DDBJ databases">
        <title>Identification and validation of antigenic proteins from Pajaroellobacter abortibovis using de-novo genome sequence assembly and reverse vaccinology.</title>
        <authorList>
            <person name="Welly B.T."/>
            <person name="Miller M.R."/>
            <person name="Stott J.L."/>
            <person name="Blanchard M.T."/>
            <person name="Islas-Trejo A.D."/>
            <person name="O'Rourke S.M."/>
            <person name="Young A.E."/>
            <person name="Medrano J.F."/>
            <person name="Van Eenennaam A.L."/>
        </authorList>
    </citation>
    <scope>NUCLEOTIDE SEQUENCE [LARGE SCALE GENOMIC DNA]</scope>
    <source>
        <strain evidence="20 21">BTF92-0548A/99-0131</strain>
    </source>
</reference>
<dbReference type="Proteomes" id="UP000185544">
    <property type="component" value="Chromosome"/>
</dbReference>
<evidence type="ECO:0000256" key="12">
    <source>
        <dbReference type="ARBA" id="ARBA00023125"/>
    </source>
</evidence>
<keyword evidence="6 16" id="KW-0235">DNA replication</keyword>
<dbReference type="InterPro" id="IPR018320">
    <property type="entry name" value="DNA_polymerase_1"/>
</dbReference>
<dbReference type="GO" id="GO:0006261">
    <property type="term" value="P:DNA-templated DNA replication"/>
    <property type="evidence" value="ECO:0007669"/>
    <property type="project" value="UniProtKB-UniRule"/>
</dbReference>
<dbReference type="NCBIfam" id="TIGR00593">
    <property type="entry name" value="pola"/>
    <property type="match status" value="1"/>
</dbReference>
<evidence type="ECO:0000256" key="7">
    <source>
        <dbReference type="ARBA" id="ARBA00022722"/>
    </source>
</evidence>
<evidence type="ECO:0000256" key="11">
    <source>
        <dbReference type="ARBA" id="ARBA00022932"/>
    </source>
</evidence>
<keyword evidence="7" id="KW-0540">Nuclease</keyword>
<protein>
    <recommendedName>
        <fullName evidence="3 15">DNA polymerase I</fullName>
        <ecNumber evidence="2 15">2.7.7.7</ecNumber>
    </recommendedName>
</protein>
<dbReference type="SUPFAM" id="SSF47807">
    <property type="entry name" value="5' to 3' exonuclease, C-terminal subdomain"/>
    <property type="match status" value="1"/>
</dbReference>
<keyword evidence="9 16" id="KW-0378">Hydrolase</keyword>
<keyword evidence="13 16" id="KW-0234">DNA repair</keyword>
<dbReference type="InterPro" id="IPR008918">
    <property type="entry name" value="HhH2"/>
</dbReference>
<dbReference type="CDD" id="cd09898">
    <property type="entry name" value="H3TH_53EXO"/>
    <property type="match status" value="1"/>
</dbReference>
<evidence type="ECO:0000256" key="9">
    <source>
        <dbReference type="ARBA" id="ARBA00022801"/>
    </source>
</evidence>
<name>A0A1L6MWM7_9BACT</name>
<dbReference type="SMART" id="SM00279">
    <property type="entry name" value="HhH2"/>
    <property type="match status" value="1"/>
</dbReference>
<comment type="function">
    <text evidence="16">In addition to polymerase activity, this DNA polymerase exhibits 3'-5' and 5'-3' exonuclease activity.</text>
</comment>
<keyword evidence="5 16" id="KW-0548">Nucleotidyltransferase</keyword>
<evidence type="ECO:0000256" key="4">
    <source>
        <dbReference type="ARBA" id="ARBA00022679"/>
    </source>
</evidence>
<dbReference type="Pfam" id="PF01612">
    <property type="entry name" value="DNA_pol_A_exo1"/>
    <property type="match status" value="1"/>
</dbReference>
<dbReference type="OrthoDB" id="9806424at2"/>
<evidence type="ECO:0000313" key="20">
    <source>
        <dbReference type="EMBL" id="APR99817.1"/>
    </source>
</evidence>
<dbReference type="RefSeq" id="WP_075276466.1">
    <property type="nucleotide sequence ID" value="NZ_CP016908.1"/>
</dbReference>
<feature type="domain" description="DNA-directed DNA polymerase family A palm" evidence="19">
    <location>
        <begin position="665"/>
        <end position="869"/>
    </location>
</feature>
<proteinExistence type="inferred from homology"/>
<dbReference type="SUPFAM" id="SSF53098">
    <property type="entry name" value="Ribonuclease H-like"/>
    <property type="match status" value="1"/>
</dbReference>
<comment type="similarity">
    <text evidence="1 16">Belongs to the DNA polymerase type-A family.</text>
</comment>
<dbReference type="STRING" id="1882918.BCY86_03335"/>
<dbReference type="GO" id="GO:0008408">
    <property type="term" value="F:3'-5' exonuclease activity"/>
    <property type="evidence" value="ECO:0007669"/>
    <property type="project" value="UniProtKB-UniRule"/>
</dbReference>
<dbReference type="FunFam" id="1.20.1060.10:FF:000001">
    <property type="entry name" value="DNA polymerase I"/>
    <property type="match status" value="1"/>
</dbReference>
<dbReference type="InterPro" id="IPR002562">
    <property type="entry name" value="3'-5'_exonuclease_dom"/>
</dbReference>
<dbReference type="KEGG" id="pabo:BCY86_03335"/>
<keyword evidence="8 16" id="KW-0227">DNA damage</keyword>
<dbReference type="InterPro" id="IPR012337">
    <property type="entry name" value="RNaseH-like_sf"/>
</dbReference>
<evidence type="ECO:0000256" key="15">
    <source>
        <dbReference type="NCBIfam" id="TIGR00593"/>
    </source>
</evidence>
<dbReference type="InterPro" id="IPR002298">
    <property type="entry name" value="DNA_polymerase_A"/>
</dbReference>
<dbReference type="CDD" id="cd08637">
    <property type="entry name" value="DNA_pol_A_pol_I_C"/>
    <property type="match status" value="1"/>
</dbReference>
<keyword evidence="4 16" id="KW-0808">Transferase</keyword>
<dbReference type="GO" id="GO:0006302">
    <property type="term" value="P:double-strand break repair"/>
    <property type="evidence" value="ECO:0007669"/>
    <property type="project" value="TreeGrafter"/>
</dbReference>
<keyword evidence="21" id="KW-1185">Reference proteome</keyword>
<dbReference type="PANTHER" id="PTHR10133">
    <property type="entry name" value="DNA POLYMERASE I"/>
    <property type="match status" value="1"/>
</dbReference>
<keyword evidence="10 16" id="KW-0269">Exonuclease</keyword>
<dbReference type="InterPro" id="IPR001098">
    <property type="entry name" value="DNA-dir_DNA_pol_A_palm_dom"/>
</dbReference>
<dbReference type="FunFam" id="1.10.150.20:FF:000003">
    <property type="entry name" value="DNA polymerase I"/>
    <property type="match status" value="1"/>
</dbReference>
<dbReference type="SUPFAM" id="SSF88723">
    <property type="entry name" value="PIN domain-like"/>
    <property type="match status" value="1"/>
</dbReference>
<dbReference type="Gene3D" id="1.20.1060.10">
    <property type="entry name" value="Taq DNA Polymerase, Chain T, domain 4"/>
    <property type="match status" value="1"/>
</dbReference>
<dbReference type="Gene3D" id="3.30.70.370">
    <property type="match status" value="1"/>
</dbReference>
<evidence type="ECO:0000256" key="8">
    <source>
        <dbReference type="ARBA" id="ARBA00022763"/>
    </source>
</evidence>
<dbReference type="InterPro" id="IPR043502">
    <property type="entry name" value="DNA/RNA_pol_sf"/>
</dbReference>
<dbReference type="PANTHER" id="PTHR10133:SF27">
    <property type="entry name" value="DNA POLYMERASE NU"/>
    <property type="match status" value="1"/>
</dbReference>
<evidence type="ECO:0000256" key="16">
    <source>
        <dbReference type="RuleBase" id="RU004460"/>
    </source>
</evidence>
<dbReference type="SUPFAM" id="SSF56672">
    <property type="entry name" value="DNA/RNA polymerases"/>
    <property type="match status" value="1"/>
</dbReference>
<dbReference type="InterPro" id="IPR020045">
    <property type="entry name" value="DNA_polI_H3TH"/>
</dbReference>
<feature type="domain" description="5'-3' exonuclease" evidence="18">
    <location>
        <begin position="10"/>
        <end position="268"/>
    </location>
</feature>
<gene>
    <name evidence="16" type="primary">polA</name>
    <name evidence="20" type="ORF">BCY86_03335</name>
</gene>
<dbReference type="PROSITE" id="PS00447">
    <property type="entry name" value="DNA_POLYMERASE_A"/>
    <property type="match status" value="1"/>
</dbReference>
<dbReference type="Pfam" id="PF00476">
    <property type="entry name" value="DNA_pol_A"/>
    <property type="match status" value="1"/>
</dbReference>
<evidence type="ECO:0000256" key="3">
    <source>
        <dbReference type="ARBA" id="ARBA00020311"/>
    </source>
</evidence>
<evidence type="ECO:0000256" key="10">
    <source>
        <dbReference type="ARBA" id="ARBA00022839"/>
    </source>
</evidence>
<evidence type="ECO:0000256" key="6">
    <source>
        <dbReference type="ARBA" id="ARBA00022705"/>
    </source>
</evidence>
<feature type="domain" description="3'-5' exonuclease" evidence="17">
    <location>
        <begin position="309"/>
        <end position="497"/>
    </location>
</feature>
<dbReference type="EMBL" id="CP016908">
    <property type="protein sequence ID" value="APR99817.1"/>
    <property type="molecule type" value="Genomic_DNA"/>
</dbReference>
<evidence type="ECO:0000259" key="17">
    <source>
        <dbReference type="SMART" id="SM00474"/>
    </source>
</evidence>
<dbReference type="GO" id="GO:0003677">
    <property type="term" value="F:DNA binding"/>
    <property type="evidence" value="ECO:0007669"/>
    <property type="project" value="UniProtKB-UniRule"/>
</dbReference>
<dbReference type="InterPro" id="IPR036397">
    <property type="entry name" value="RNaseH_sf"/>
</dbReference>
<evidence type="ECO:0000256" key="13">
    <source>
        <dbReference type="ARBA" id="ARBA00023204"/>
    </source>
</evidence>
<dbReference type="AlphaFoldDB" id="A0A1L6MWM7"/>
<comment type="catalytic activity">
    <reaction evidence="14 16">
        <text>DNA(n) + a 2'-deoxyribonucleoside 5'-triphosphate = DNA(n+1) + diphosphate</text>
        <dbReference type="Rhea" id="RHEA:22508"/>
        <dbReference type="Rhea" id="RHEA-COMP:17339"/>
        <dbReference type="Rhea" id="RHEA-COMP:17340"/>
        <dbReference type="ChEBI" id="CHEBI:33019"/>
        <dbReference type="ChEBI" id="CHEBI:61560"/>
        <dbReference type="ChEBI" id="CHEBI:173112"/>
        <dbReference type="EC" id="2.7.7.7"/>
    </reaction>
</comment>
<keyword evidence="12 16" id="KW-0238">DNA-binding</keyword>
<accession>A0A1L6MWM7</accession>
<dbReference type="Gene3D" id="3.40.50.1010">
    <property type="entry name" value="5'-nuclease"/>
    <property type="match status" value="1"/>
</dbReference>
<dbReference type="InterPro" id="IPR019760">
    <property type="entry name" value="DNA-dir_DNA_pol_A_CS"/>
</dbReference>
<dbReference type="CDD" id="cd06139">
    <property type="entry name" value="DNA_polA_I_Ecoli_like_exo"/>
    <property type="match status" value="1"/>
</dbReference>
<dbReference type="FunFam" id="1.10.150.20:FF:000002">
    <property type="entry name" value="DNA polymerase I"/>
    <property type="match status" value="1"/>
</dbReference>